<organism evidence="1 2">
    <name type="scientific">Streptomyces bambusae</name>
    <dbReference type="NCBI Taxonomy" id="1550616"/>
    <lineage>
        <taxon>Bacteria</taxon>
        <taxon>Bacillati</taxon>
        <taxon>Actinomycetota</taxon>
        <taxon>Actinomycetes</taxon>
        <taxon>Kitasatosporales</taxon>
        <taxon>Streptomycetaceae</taxon>
        <taxon>Streptomyces</taxon>
    </lineage>
</organism>
<gene>
    <name evidence="1" type="ORF">GPJ59_06970</name>
</gene>
<name>A0ABS6Z1L3_9ACTN</name>
<protein>
    <submittedName>
        <fullName evidence="1">Lasso RiPP family leader peptide-containing protein</fullName>
    </submittedName>
</protein>
<evidence type="ECO:0000313" key="1">
    <source>
        <dbReference type="EMBL" id="MBW5481631.1"/>
    </source>
</evidence>
<sequence>MMKKTYETPVFAVAGSFRADTGMGLPIGGWDWNHVGGWF</sequence>
<dbReference type="InterPro" id="IPR046015">
    <property type="entry name" value="DUF5972"/>
</dbReference>
<dbReference type="Proteomes" id="UP000812013">
    <property type="component" value="Unassembled WGS sequence"/>
</dbReference>
<comment type="caution">
    <text evidence="1">The sequence shown here is derived from an EMBL/GenBank/DDBJ whole genome shotgun (WGS) entry which is preliminary data.</text>
</comment>
<proteinExistence type="predicted"/>
<evidence type="ECO:0000313" key="2">
    <source>
        <dbReference type="Proteomes" id="UP000812013"/>
    </source>
</evidence>
<reference evidence="1 2" key="1">
    <citation type="submission" date="2019-12" db="EMBL/GenBank/DDBJ databases">
        <title>Genome sequence of Streptomyces bambusae.</title>
        <authorList>
            <person name="Bansal K."/>
            <person name="Choksket S."/>
            <person name="Korpole S."/>
            <person name="Patil P.B."/>
        </authorList>
    </citation>
    <scope>NUCLEOTIDE SEQUENCE [LARGE SCALE GENOMIC DNA]</scope>
    <source>
        <strain evidence="1 2">SK60</strain>
    </source>
</reference>
<dbReference type="Pfam" id="PF19397">
    <property type="entry name" value="DUF5972"/>
    <property type="match status" value="1"/>
</dbReference>
<dbReference type="NCBIfam" id="NF033521">
    <property type="entry name" value="lasso_leader_L3"/>
    <property type="match status" value="1"/>
</dbReference>
<dbReference type="RefSeq" id="WP_219665572.1">
    <property type="nucleotide sequence ID" value="NZ_WTFF01000028.1"/>
</dbReference>
<keyword evidence="2" id="KW-1185">Reference proteome</keyword>
<dbReference type="EMBL" id="WTFF01000028">
    <property type="protein sequence ID" value="MBW5481631.1"/>
    <property type="molecule type" value="Genomic_DNA"/>
</dbReference>
<accession>A0ABS6Z1L3</accession>